<dbReference type="Pfam" id="PF03083">
    <property type="entry name" value="MtN3_slv"/>
    <property type="match status" value="2"/>
</dbReference>
<evidence type="ECO:0000256" key="8">
    <source>
        <dbReference type="ARBA" id="ARBA00022989"/>
    </source>
</evidence>
<feature type="transmembrane region" description="Helical" evidence="11">
    <location>
        <begin position="6"/>
        <end position="24"/>
    </location>
</feature>
<evidence type="ECO:0000256" key="4">
    <source>
        <dbReference type="ARBA" id="ARBA00022475"/>
    </source>
</evidence>
<dbReference type="PANTHER" id="PTHR10791:SF120">
    <property type="entry name" value="BIDIRECTIONAL SUGAR TRANSPORTER SWEET17"/>
    <property type="match status" value="1"/>
</dbReference>
<comment type="subcellular location">
    <subcellularLocation>
        <location evidence="1 11">Cell membrane</location>
        <topology evidence="1 11">Multi-pass membrane protein</topology>
    </subcellularLocation>
</comment>
<evidence type="ECO:0000256" key="12">
    <source>
        <dbReference type="SAM" id="MobiDB-lite"/>
    </source>
</evidence>
<evidence type="ECO:0000256" key="3">
    <source>
        <dbReference type="ARBA" id="ARBA00022448"/>
    </source>
</evidence>
<comment type="caution">
    <text evidence="13">The sequence shown here is derived from an EMBL/GenBank/DDBJ whole genome shotgun (WGS) entry which is preliminary data.</text>
</comment>
<dbReference type="FunFam" id="1.20.1280.290:FF:000001">
    <property type="entry name" value="Bidirectional sugar transporter SWEET"/>
    <property type="match status" value="1"/>
</dbReference>
<keyword evidence="14" id="KW-1185">Reference proteome</keyword>
<comment type="similarity">
    <text evidence="2 11">Belongs to the SWEET sugar transporter family.</text>
</comment>
<feature type="transmembrane region" description="Helical" evidence="11">
    <location>
        <begin position="160"/>
        <end position="181"/>
    </location>
</feature>
<dbReference type="EMBL" id="JANAVB010003999">
    <property type="protein sequence ID" value="KAJ6849060.1"/>
    <property type="molecule type" value="Genomic_DNA"/>
</dbReference>
<keyword evidence="4" id="KW-1003">Cell membrane</keyword>
<evidence type="ECO:0000256" key="2">
    <source>
        <dbReference type="ARBA" id="ARBA00007809"/>
    </source>
</evidence>
<name>A0AAX6I6W3_IRIPA</name>
<dbReference type="AlphaFoldDB" id="A0AAX6I6W3"/>
<evidence type="ECO:0000256" key="5">
    <source>
        <dbReference type="ARBA" id="ARBA00022597"/>
    </source>
</evidence>
<feature type="region of interest" description="Disordered" evidence="12">
    <location>
        <begin position="216"/>
        <end position="246"/>
    </location>
</feature>
<dbReference type="PANTHER" id="PTHR10791">
    <property type="entry name" value="RAG1-ACTIVATING PROTEIN 1"/>
    <property type="match status" value="1"/>
</dbReference>
<keyword evidence="3 11" id="KW-0813">Transport</keyword>
<evidence type="ECO:0000256" key="11">
    <source>
        <dbReference type="RuleBase" id="RU910715"/>
    </source>
</evidence>
<evidence type="ECO:0000313" key="13">
    <source>
        <dbReference type="EMBL" id="KAJ6849060.1"/>
    </source>
</evidence>
<dbReference type="Gene3D" id="1.20.1280.290">
    <property type="match status" value="2"/>
</dbReference>
<dbReference type="Proteomes" id="UP001140949">
    <property type="component" value="Unassembled WGS sequence"/>
</dbReference>
<feature type="transmembrane region" description="Helical" evidence="11">
    <location>
        <begin position="187"/>
        <end position="209"/>
    </location>
</feature>
<evidence type="ECO:0000256" key="9">
    <source>
        <dbReference type="ARBA" id="ARBA00023136"/>
    </source>
</evidence>
<keyword evidence="7" id="KW-0677">Repeat</keyword>
<sequence>METLLFSVGFVGNVISILVFASPIKTFWRIVKNRSTEEFDPSPYVFTLLGSSLWVYYGLMTRPGGLPVATVNAVGVVLEAIYVSLFLVFAAPTTKGKTATMVAILNVGFLSGVILITHFACHEQLRVWLTGAISACLNLFMYASPLAVMKTVIRMKSVKYMPFLLSFFLFLNGGVWTLYAVLDRDAFLGIANGIGFILGTAQLILYLTYMGSKASKQTNGVDGCRQPLVAPSQEDDEMDISSDHQV</sequence>
<dbReference type="FunFam" id="1.20.1280.290:FF:000002">
    <property type="entry name" value="Bidirectional sugar transporter SWEET"/>
    <property type="match status" value="1"/>
</dbReference>
<reference evidence="13" key="1">
    <citation type="journal article" date="2023" name="GigaByte">
        <title>Genome assembly of the bearded iris, Iris pallida Lam.</title>
        <authorList>
            <person name="Bruccoleri R.E."/>
            <person name="Oakeley E.J."/>
            <person name="Faust A.M.E."/>
            <person name="Altorfer M."/>
            <person name="Dessus-Babus S."/>
            <person name="Burckhardt D."/>
            <person name="Oertli M."/>
            <person name="Naumann U."/>
            <person name="Petersen F."/>
            <person name="Wong J."/>
        </authorList>
    </citation>
    <scope>NUCLEOTIDE SEQUENCE</scope>
    <source>
        <strain evidence="13">GSM-AAB239-AS_SAM_17_03QT</strain>
    </source>
</reference>
<feature type="transmembrane region" description="Helical" evidence="11">
    <location>
        <begin position="126"/>
        <end position="148"/>
    </location>
</feature>
<evidence type="ECO:0000313" key="14">
    <source>
        <dbReference type="Proteomes" id="UP001140949"/>
    </source>
</evidence>
<evidence type="ECO:0000256" key="10">
    <source>
        <dbReference type="ARBA" id="ARBA00038715"/>
    </source>
</evidence>
<comment type="subunit">
    <text evidence="10">Forms homooligomers and/or heterooligomers.</text>
</comment>
<protein>
    <recommendedName>
        <fullName evidence="11">Bidirectional sugar transporter SWEET</fullName>
    </recommendedName>
</protein>
<gene>
    <name evidence="13" type="ORF">M6B38_271280</name>
</gene>
<feature type="transmembrane region" description="Helical" evidence="11">
    <location>
        <begin position="44"/>
        <end position="60"/>
    </location>
</feature>
<dbReference type="GO" id="GO:0051119">
    <property type="term" value="F:sugar transmembrane transporter activity"/>
    <property type="evidence" value="ECO:0007669"/>
    <property type="project" value="InterPro"/>
</dbReference>
<evidence type="ECO:0000256" key="7">
    <source>
        <dbReference type="ARBA" id="ARBA00022737"/>
    </source>
</evidence>
<dbReference type="GO" id="GO:0005886">
    <property type="term" value="C:plasma membrane"/>
    <property type="evidence" value="ECO:0007669"/>
    <property type="project" value="UniProtKB-SubCell"/>
</dbReference>
<keyword evidence="8 11" id="KW-1133">Transmembrane helix</keyword>
<proteinExistence type="inferred from homology"/>
<organism evidence="13 14">
    <name type="scientific">Iris pallida</name>
    <name type="common">Sweet iris</name>
    <dbReference type="NCBI Taxonomy" id="29817"/>
    <lineage>
        <taxon>Eukaryota</taxon>
        <taxon>Viridiplantae</taxon>
        <taxon>Streptophyta</taxon>
        <taxon>Embryophyta</taxon>
        <taxon>Tracheophyta</taxon>
        <taxon>Spermatophyta</taxon>
        <taxon>Magnoliopsida</taxon>
        <taxon>Liliopsida</taxon>
        <taxon>Asparagales</taxon>
        <taxon>Iridaceae</taxon>
        <taxon>Iridoideae</taxon>
        <taxon>Irideae</taxon>
        <taxon>Iris</taxon>
    </lineage>
</organism>
<feature type="transmembrane region" description="Helical" evidence="11">
    <location>
        <begin position="101"/>
        <end position="120"/>
    </location>
</feature>
<feature type="transmembrane region" description="Helical" evidence="11">
    <location>
        <begin position="66"/>
        <end position="89"/>
    </location>
</feature>
<evidence type="ECO:0000256" key="1">
    <source>
        <dbReference type="ARBA" id="ARBA00004651"/>
    </source>
</evidence>
<evidence type="ECO:0000256" key="6">
    <source>
        <dbReference type="ARBA" id="ARBA00022692"/>
    </source>
</evidence>
<keyword evidence="9 11" id="KW-0472">Membrane</keyword>
<comment type="function">
    <text evidence="11">Mediates both low-affinity uptake and efflux of sugar across the membrane.</text>
</comment>
<reference evidence="13" key="2">
    <citation type="submission" date="2023-04" db="EMBL/GenBank/DDBJ databases">
        <authorList>
            <person name="Bruccoleri R.E."/>
            <person name="Oakeley E.J."/>
            <person name="Faust A.-M."/>
            <person name="Dessus-Babus S."/>
            <person name="Altorfer M."/>
            <person name="Burckhardt D."/>
            <person name="Oertli M."/>
            <person name="Naumann U."/>
            <person name="Petersen F."/>
            <person name="Wong J."/>
        </authorList>
    </citation>
    <scope>NUCLEOTIDE SEQUENCE</scope>
    <source>
        <strain evidence="13">GSM-AAB239-AS_SAM_17_03QT</strain>
        <tissue evidence="13">Leaf</tissue>
    </source>
</reference>
<accession>A0AAX6I6W3</accession>
<keyword evidence="5 11" id="KW-0762">Sugar transport</keyword>
<keyword evidence="6 11" id="KW-0812">Transmembrane</keyword>
<dbReference type="InterPro" id="IPR004316">
    <property type="entry name" value="SWEET_rpt"/>
</dbReference>
<dbReference type="InterPro" id="IPR047664">
    <property type="entry name" value="SWEET"/>
</dbReference>